<dbReference type="RefSeq" id="WP_055186939.1">
    <property type="nucleotide sequence ID" value="NZ_CYXN01000039.1"/>
</dbReference>
<evidence type="ECO:0000313" key="2">
    <source>
        <dbReference type="EMBL" id="CUN23114.1"/>
    </source>
</evidence>
<dbReference type="OrthoDB" id="9805295at2"/>
<proteinExistence type="predicted"/>
<dbReference type="InterPro" id="IPR045798">
    <property type="entry name" value="TrbL_Firmicutes"/>
</dbReference>
<evidence type="ECO:0008006" key="4">
    <source>
        <dbReference type="Google" id="ProtNLM"/>
    </source>
</evidence>
<organism evidence="2 3">
    <name type="scientific">Faecalibacterium prausnitzii</name>
    <dbReference type="NCBI Taxonomy" id="853"/>
    <lineage>
        <taxon>Bacteria</taxon>
        <taxon>Bacillati</taxon>
        <taxon>Bacillota</taxon>
        <taxon>Clostridia</taxon>
        <taxon>Eubacteriales</taxon>
        <taxon>Oscillospiraceae</taxon>
        <taxon>Faecalibacterium</taxon>
    </lineage>
</organism>
<keyword evidence="1" id="KW-1133">Transmembrane helix</keyword>
<keyword evidence="1" id="KW-0812">Transmembrane</keyword>
<protein>
    <recommendedName>
        <fullName evidence="4">TrbL/VirB6 plasmid conjugal transfer protein</fullName>
    </recommendedName>
</protein>
<feature type="transmembrane region" description="Helical" evidence="1">
    <location>
        <begin position="167"/>
        <end position="190"/>
    </location>
</feature>
<dbReference type="Pfam" id="PF19478">
    <property type="entry name" value="TrbL_2"/>
    <property type="match status" value="1"/>
</dbReference>
<name>A0A173V7U9_9FIRM</name>
<feature type="transmembrane region" description="Helical" evidence="1">
    <location>
        <begin position="64"/>
        <end position="82"/>
    </location>
</feature>
<evidence type="ECO:0000313" key="3">
    <source>
        <dbReference type="Proteomes" id="UP000095649"/>
    </source>
</evidence>
<keyword evidence="1" id="KW-0472">Membrane</keyword>
<evidence type="ECO:0000256" key="1">
    <source>
        <dbReference type="SAM" id="Phobius"/>
    </source>
</evidence>
<feature type="transmembrane region" description="Helical" evidence="1">
    <location>
        <begin position="225"/>
        <end position="247"/>
    </location>
</feature>
<dbReference type="EMBL" id="CYXN01000039">
    <property type="protein sequence ID" value="CUN23114.1"/>
    <property type="molecule type" value="Genomic_DNA"/>
</dbReference>
<feature type="transmembrane region" description="Helical" evidence="1">
    <location>
        <begin position="102"/>
        <end position="124"/>
    </location>
</feature>
<feature type="transmembrane region" description="Helical" evidence="1">
    <location>
        <begin position="259"/>
        <end position="275"/>
    </location>
</feature>
<reference evidence="2 3" key="1">
    <citation type="submission" date="2015-09" db="EMBL/GenBank/DDBJ databases">
        <authorList>
            <consortium name="Pathogen Informatics"/>
        </authorList>
    </citation>
    <scope>NUCLEOTIDE SEQUENCE [LARGE SCALE GENOMIC DNA]</scope>
    <source>
        <strain evidence="2 3">2789STDY5834970</strain>
    </source>
</reference>
<gene>
    <name evidence="2" type="ORF">ERS852582_02652</name>
</gene>
<dbReference type="AlphaFoldDB" id="A0A173V7U9"/>
<dbReference type="Proteomes" id="UP000095649">
    <property type="component" value="Unassembled WGS sequence"/>
</dbReference>
<sequence length="288" mass="31630">METVLKAIADWIKGILTAGIMSNLSGLFDDVNTQVGNIAQQVGTKPSSFEPRVFAMIEALSRNVVLPIAGIILTFIACYELIEMITQHNNMAQFEPALIMRWIFKTAVSVWLISNTFDIVMAVFDVTQKVVSDSSGIIAGNTRVNDIGLSMLEASLMQMDIGPLFGLFLQSFFIGITMRILNIIIFVIVYGRMIEIYCMVSLAPIPMATFGNHEQSHMGQNYLKCLFALGFQGFLILICVAIYAVLIQSVAISGDAINSIWNIVGYTVLLCFSLFKTSSVTKSVLGAH</sequence>
<accession>A0A173V7U9</accession>